<proteinExistence type="predicted"/>
<keyword evidence="2" id="KW-1185">Reference proteome</keyword>
<evidence type="ECO:0000313" key="1">
    <source>
        <dbReference type="EMBL" id="MRX71453.1"/>
    </source>
</evidence>
<dbReference type="RefSeq" id="WP_154306594.1">
    <property type="nucleotide sequence ID" value="NZ_WKKI01000005.1"/>
</dbReference>
<comment type="caution">
    <text evidence="1">The sequence shown here is derived from an EMBL/GenBank/DDBJ whole genome shotgun (WGS) entry which is preliminary data.</text>
</comment>
<dbReference type="OrthoDB" id="1705901at2"/>
<dbReference type="EMBL" id="WKKI01000005">
    <property type="protein sequence ID" value="MRX71453.1"/>
    <property type="molecule type" value="Genomic_DNA"/>
</dbReference>
<dbReference type="InterPro" id="IPR024787">
    <property type="entry name" value="EcsC"/>
</dbReference>
<dbReference type="PANTHER" id="PTHR41260">
    <property type="entry name" value="PROTEIN ECSC"/>
    <property type="match status" value="1"/>
</dbReference>
<dbReference type="AlphaFoldDB" id="A0A7X2LY62"/>
<protein>
    <submittedName>
        <fullName evidence="1">EcsC family protein</fullName>
    </submittedName>
</protein>
<gene>
    <name evidence="1" type="ORF">GJU40_04600</name>
</gene>
<name>A0A7X2LY62_9BACI</name>
<sequence>MYETAVKNEINLWKLRMLRKGSRFQRMSKAFQNKVNDKLPEKLHQAVTASIRKMVEATVIGSHATTYQKDTSSLTLQQRDGLAADVISKYQKAAALEGAGTGAGGILLGMADFPLLLSIKMKCLFELSGVYGFHTGKKEERYFLLYIFQLAFSREDKRAELFDIIENWDQGDRDKYLLNWQDLQQEYRDHIDLVKMLQVLPGVGAVVGGTANYQLIAHLGECAVNCFRIRLLKGSEGFSAEN</sequence>
<evidence type="ECO:0000313" key="2">
    <source>
        <dbReference type="Proteomes" id="UP000448867"/>
    </source>
</evidence>
<accession>A0A7X2LY62</accession>
<dbReference type="Proteomes" id="UP000448867">
    <property type="component" value="Unassembled WGS sequence"/>
</dbReference>
<organism evidence="1 2">
    <name type="scientific">Metabacillus lacus</name>
    <dbReference type="NCBI Taxonomy" id="1983721"/>
    <lineage>
        <taxon>Bacteria</taxon>
        <taxon>Bacillati</taxon>
        <taxon>Bacillota</taxon>
        <taxon>Bacilli</taxon>
        <taxon>Bacillales</taxon>
        <taxon>Bacillaceae</taxon>
        <taxon>Metabacillus</taxon>
    </lineage>
</organism>
<dbReference type="PANTHER" id="PTHR41260:SF1">
    <property type="entry name" value="PROTEIN ECSC"/>
    <property type="match status" value="1"/>
</dbReference>
<reference evidence="1 2" key="1">
    <citation type="submission" date="2019-11" db="EMBL/GenBank/DDBJ databases">
        <title>Bacillus lacus genome.</title>
        <authorList>
            <person name="Allen C.J."/>
            <person name="Newman J.D."/>
        </authorList>
    </citation>
    <scope>NUCLEOTIDE SEQUENCE [LARGE SCALE GENOMIC DNA]</scope>
    <source>
        <strain evidence="1 2">KCTC 33946</strain>
    </source>
</reference>
<dbReference type="Pfam" id="PF12787">
    <property type="entry name" value="EcsC"/>
    <property type="match status" value="1"/>
</dbReference>